<protein>
    <recommendedName>
        <fullName evidence="6">S-protein homolog</fullName>
    </recommendedName>
</protein>
<evidence type="ECO:0000256" key="4">
    <source>
        <dbReference type="ARBA" id="ARBA00022525"/>
    </source>
</evidence>
<dbReference type="PANTHER" id="PTHR31232">
    <property type="match status" value="1"/>
</dbReference>
<reference evidence="8" key="1">
    <citation type="submission" date="2025-08" db="UniProtKB">
        <authorList>
            <consortium name="RefSeq"/>
        </authorList>
    </citation>
    <scope>IDENTIFICATION</scope>
    <source>
        <tissue evidence="8">Etiolated seedlings</tissue>
    </source>
</reference>
<evidence type="ECO:0000313" key="7">
    <source>
        <dbReference type="Proteomes" id="UP000087171"/>
    </source>
</evidence>
<dbReference type="PANTHER" id="PTHR31232:SF43">
    <property type="entry name" value="S-PROTEIN HOMOLOG 29-RELATED"/>
    <property type="match status" value="1"/>
</dbReference>
<comment type="similarity">
    <text evidence="2 6">Belongs to the plant self-incompatibility (S1) protein family.</text>
</comment>
<dbReference type="GO" id="GO:0060320">
    <property type="term" value="P:rejection of self pollen"/>
    <property type="evidence" value="ECO:0007669"/>
    <property type="project" value="UniProtKB-KW"/>
</dbReference>
<dbReference type="AlphaFoldDB" id="A0A3Q7XK68"/>
<comment type="subcellular location">
    <subcellularLocation>
        <location evidence="1 6">Secreted</location>
    </subcellularLocation>
</comment>
<evidence type="ECO:0000256" key="1">
    <source>
        <dbReference type="ARBA" id="ARBA00004613"/>
    </source>
</evidence>
<name>A0A3Q7XK68_CICAR</name>
<accession>A0A3Q7XK68</accession>
<dbReference type="Proteomes" id="UP000087171">
    <property type="component" value="Unplaced"/>
</dbReference>
<organism evidence="7 8">
    <name type="scientific">Cicer arietinum</name>
    <name type="common">Chickpea</name>
    <name type="synonym">Garbanzo</name>
    <dbReference type="NCBI Taxonomy" id="3827"/>
    <lineage>
        <taxon>Eukaryota</taxon>
        <taxon>Viridiplantae</taxon>
        <taxon>Streptophyta</taxon>
        <taxon>Embryophyta</taxon>
        <taxon>Tracheophyta</taxon>
        <taxon>Spermatophyta</taxon>
        <taxon>Magnoliopsida</taxon>
        <taxon>eudicotyledons</taxon>
        <taxon>Gunneridae</taxon>
        <taxon>Pentapetalae</taxon>
        <taxon>rosids</taxon>
        <taxon>fabids</taxon>
        <taxon>Fabales</taxon>
        <taxon>Fabaceae</taxon>
        <taxon>Papilionoideae</taxon>
        <taxon>50 kb inversion clade</taxon>
        <taxon>NPAAA clade</taxon>
        <taxon>Hologalegina</taxon>
        <taxon>IRL clade</taxon>
        <taxon>Cicereae</taxon>
        <taxon>Cicer</taxon>
    </lineage>
</organism>
<sequence length="144" mass="16899">MSMFISKFLLLCALMLLSLHNVVGLRVVMTNKLTDGLKFTVLRVVMTNKLTDGLKLTVHCKSKDDDLGVHVLSPDENYGFKFRHNWFAETLFHCSFQWNDVIHWFDIYQEVRDYPLCKACYWKIMQIGPCMIDPKGDICYPWNK</sequence>
<keyword evidence="4 6" id="KW-0964">Secreted</keyword>
<dbReference type="GO" id="GO:0005576">
    <property type="term" value="C:extracellular region"/>
    <property type="evidence" value="ECO:0007669"/>
    <property type="project" value="UniProtKB-SubCell"/>
</dbReference>
<evidence type="ECO:0000256" key="2">
    <source>
        <dbReference type="ARBA" id="ARBA00005581"/>
    </source>
</evidence>
<dbReference type="Pfam" id="PF05938">
    <property type="entry name" value="Self-incomp_S1"/>
    <property type="match status" value="1"/>
</dbReference>
<gene>
    <name evidence="8" type="primary">LOC113784861</name>
</gene>
<keyword evidence="7" id="KW-1185">Reference proteome</keyword>
<feature type="signal peptide" evidence="6">
    <location>
        <begin position="1"/>
        <end position="24"/>
    </location>
</feature>
<evidence type="ECO:0000256" key="3">
    <source>
        <dbReference type="ARBA" id="ARBA00022471"/>
    </source>
</evidence>
<dbReference type="OrthoDB" id="1383994at2759"/>
<proteinExistence type="inferred from homology"/>
<evidence type="ECO:0000313" key="8">
    <source>
        <dbReference type="RefSeq" id="XP_027186908.1"/>
    </source>
</evidence>
<dbReference type="InterPro" id="IPR010264">
    <property type="entry name" value="Self-incomp_S1"/>
</dbReference>
<evidence type="ECO:0000256" key="6">
    <source>
        <dbReference type="RuleBase" id="RU367044"/>
    </source>
</evidence>
<evidence type="ECO:0000256" key="5">
    <source>
        <dbReference type="ARBA" id="ARBA00022729"/>
    </source>
</evidence>
<keyword evidence="5 6" id="KW-0732">Signal</keyword>
<keyword evidence="3 6" id="KW-0713">Self-incompatibility</keyword>
<feature type="chain" id="PRO_5025092929" description="S-protein homolog" evidence="6">
    <location>
        <begin position="25"/>
        <end position="144"/>
    </location>
</feature>
<dbReference type="RefSeq" id="XP_027186908.1">
    <property type="nucleotide sequence ID" value="XM_027331107.1"/>
</dbReference>